<dbReference type="Proteomes" id="UP000078551">
    <property type="component" value="Chromosome"/>
</dbReference>
<name>A0ABN4QDP8_9HYPH</name>
<dbReference type="InterPro" id="IPR036388">
    <property type="entry name" value="WH-like_DNA-bd_sf"/>
</dbReference>
<keyword evidence="2" id="KW-0238">DNA-binding</keyword>
<dbReference type="Gene3D" id="1.10.10.10">
    <property type="entry name" value="Winged helix-like DNA-binding domain superfamily/Winged helix DNA-binding domain"/>
    <property type="match status" value="1"/>
</dbReference>
<dbReference type="PANTHER" id="PTHR44688">
    <property type="entry name" value="DNA-BINDING TRANSCRIPTIONAL ACTIVATOR DEVR_DOSR"/>
    <property type="match status" value="1"/>
</dbReference>
<dbReference type="EMBL" id="CP013568">
    <property type="protein sequence ID" value="ANL83770.1"/>
    <property type="molecule type" value="Genomic_DNA"/>
</dbReference>
<dbReference type="SMART" id="SM00421">
    <property type="entry name" value="HTH_LUXR"/>
    <property type="match status" value="1"/>
</dbReference>
<keyword evidence="3" id="KW-0804">Transcription</keyword>
<dbReference type="InterPro" id="IPR016032">
    <property type="entry name" value="Sig_transdc_resp-reg_C-effctor"/>
</dbReference>
<dbReference type="PANTHER" id="PTHR44688:SF16">
    <property type="entry name" value="DNA-BINDING TRANSCRIPTIONAL ACTIVATOR DEVR_DOSR"/>
    <property type="match status" value="1"/>
</dbReference>
<protein>
    <submittedName>
        <fullName evidence="5">LuxR family transcriptional regulator protein</fullName>
    </submittedName>
</protein>
<dbReference type="SUPFAM" id="SSF46894">
    <property type="entry name" value="C-terminal effector domain of the bipartite response regulators"/>
    <property type="match status" value="1"/>
</dbReference>
<organism evidence="5 6">
    <name type="scientific">Rhizobium phaseoli</name>
    <dbReference type="NCBI Taxonomy" id="396"/>
    <lineage>
        <taxon>Bacteria</taxon>
        <taxon>Pseudomonadati</taxon>
        <taxon>Pseudomonadota</taxon>
        <taxon>Alphaproteobacteria</taxon>
        <taxon>Hyphomicrobiales</taxon>
        <taxon>Rhizobiaceae</taxon>
        <taxon>Rhizobium/Agrobacterium group</taxon>
        <taxon>Rhizobium</taxon>
    </lineage>
</organism>
<evidence type="ECO:0000313" key="5">
    <source>
        <dbReference type="EMBL" id="ANL83770.1"/>
    </source>
</evidence>
<evidence type="ECO:0000259" key="4">
    <source>
        <dbReference type="PROSITE" id="PS50043"/>
    </source>
</evidence>
<dbReference type="PRINTS" id="PR00038">
    <property type="entry name" value="HTHLUXR"/>
</dbReference>
<dbReference type="PROSITE" id="PS50043">
    <property type="entry name" value="HTH_LUXR_2"/>
    <property type="match status" value="1"/>
</dbReference>
<dbReference type="Pfam" id="PF00196">
    <property type="entry name" value="GerE"/>
    <property type="match status" value="1"/>
</dbReference>
<dbReference type="CDD" id="cd06170">
    <property type="entry name" value="LuxR_C_like"/>
    <property type="match status" value="1"/>
</dbReference>
<sequence>MLKSIMIQSPDVSSLLTDMIYGSLFGECSWQDFLDRLAQTSPGGKAALHYHDLTSSVAHVPFMSGFSQSEIDQFTSHFASVNPWIPRLDLVPVGQGLCGDEIVPREELIRSEFYNDWLKRQTGCETSIGVSIIREQNRTFILSACTSSADPDLNSEAAKLYTQLAPHLKRAFDFIRKRDLFAPHEQTTQALFDSIGVGLIYVSEQRKARRWNRSAEALFAAGVPVQIAADGTLGLQCEKSAAVLEFLTSRNGVQTQPHTAIVKGRNQDNYRITLVRLHSDTFTQFLEGPTVAVIVEPIVATPLNERRDLLMQLYKLTATEIRIASSIASGHSPREVAMADDISYETVRTHLRNIYAKLGVNSRAGLVSLLMR</sequence>
<evidence type="ECO:0000256" key="3">
    <source>
        <dbReference type="ARBA" id="ARBA00023163"/>
    </source>
</evidence>
<evidence type="ECO:0000256" key="1">
    <source>
        <dbReference type="ARBA" id="ARBA00023015"/>
    </source>
</evidence>
<feature type="domain" description="HTH luxR-type" evidence="4">
    <location>
        <begin position="309"/>
        <end position="372"/>
    </location>
</feature>
<keyword evidence="1" id="KW-0805">Transcription regulation</keyword>
<evidence type="ECO:0000256" key="2">
    <source>
        <dbReference type="ARBA" id="ARBA00023125"/>
    </source>
</evidence>
<evidence type="ECO:0000313" key="6">
    <source>
        <dbReference type="Proteomes" id="UP000078551"/>
    </source>
</evidence>
<keyword evidence="6" id="KW-1185">Reference proteome</keyword>
<dbReference type="InterPro" id="IPR000792">
    <property type="entry name" value="Tscrpt_reg_LuxR_C"/>
</dbReference>
<accession>A0ABN4QDP8</accession>
<gene>
    <name evidence="5" type="ORF">AMC81_CH00956</name>
</gene>
<proteinExistence type="predicted"/>
<reference evidence="5 6" key="1">
    <citation type="submission" date="2015-11" db="EMBL/GenBank/DDBJ databases">
        <title>The limits of bacterial species coexistence and the symbiotic plasmid transference in sympatric Rhizobium populations.</title>
        <authorList>
            <person name="Perez-Carrascal O.M."/>
            <person name="VanInsberghe D."/>
            <person name="Juarez S."/>
            <person name="Polz M.F."/>
            <person name="Vinuesa P."/>
            <person name="Gonzalez V."/>
        </authorList>
    </citation>
    <scope>NUCLEOTIDE SEQUENCE [LARGE SCALE GENOMIC DNA]</scope>
    <source>
        <strain evidence="5 6">N771</strain>
    </source>
</reference>